<protein>
    <submittedName>
        <fullName evidence="2">Uncharacterized protein</fullName>
    </submittedName>
</protein>
<name>A0A197KH02_9FUNG</name>
<evidence type="ECO:0000256" key="1">
    <source>
        <dbReference type="SAM" id="SignalP"/>
    </source>
</evidence>
<dbReference type="AlphaFoldDB" id="A0A197KH02"/>
<dbReference type="EMBL" id="KV442011">
    <property type="protein sequence ID" value="OAQ36815.1"/>
    <property type="molecule type" value="Genomic_DNA"/>
</dbReference>
<reference evidence="2 3" key="1">
    <citation type="submission" date="2016-05" db="EMBL/GenBank/DDBJ databases">
        <title>Genome sequencing reveals origins of a unique bacterial endosymbiosis in the earliest lineages of terrestrial Fungi.</title>
        <authorList>
            <consortium name="DOE Joint Genome Institute"/>
            <person name="Uehling J."/>
            <person name="Gryganskyi A."/>
            <person name="Hameed K."/>
            <person name="Tschaplinski T."/>
            <person name="Misztal P."/>
            <person name="Wu S."/>
            <person name="Desiro A."/>
            <person name="Vande Pol N."/>
            <person name="Du Z.-Y."/>
            <person name="Zienkiewicz A."/>
            <person name="Zienkiewicz K."/>
            <person name="Morin E."/>
            <person name="Tisserant E."/>
            <person name="Splivallo R."/>
            <person name="Hainaut M."/>
            <person name="Henrissat B."/>
            <person name="Ohm R."/>
            <person name="Kuo A."/>
            <person name="Yan J."/>
            <person name="Lipzen A."/>
            <person name="Nolan M."/>
            <person name="Labutti K."/>
            <person name="Barry K."/>
            <person name="Goldstein A."/>
            <person name="Labbe J."/>
            <person name="Schadt C."/>
            <person name="Tuskan G."/>
            <person name="Grigoriev I."/>
            <person name="Martin F."/>
            <person name="Vilgalys R."/>
            <person name="Bonito G."/>
        </authorList>
    </citation>
    <scope>NUCLEOTIDE SEQUENCE [LARGE SCALE GENOMIC DNA]</scope>
    <source>
        <strain evidence="2 3">AG-77</strain>
    </source>
</reference>
<evidence type="ECO:0000313" key="2">
    <source>
        <dbReference type="EMBL" id="OAQ36815.1"/>
    </source>
</evidence>
<feature type="chain" id="PRO_5008276874" evidence="1">
    <location>
        <begin position="23"/>
        <end position="254"/>
    </location>
</feature>
<keyword evidence="3" id="KW-1185">Reference proteome</keyword>
<accession>A0A197KH02</accession>
<organism evidence="2 3">
    <name type="scientific">Linnemannia elongata AG-77</name>
    <dbReference type="NCBI Taxonomy" id="1314771"/>
    <lineage>
        <taxon>Eukaryota</taxon>
        <taxon>Fungi</taxon>
        <taxon>Fungi incertae sedis</taxon>
        <taxon>Mucoromycota</taxon>
        <taxon>Mortierellomycotina</taxon>
        <taxon>Mortierellomycetes</taxon>
        <taxon>Mortierellales</taxon>
        <taxon>Mortierellaceae</taxon>
        <taxon>Linnemannia</taxon>
    </lineage>
</organism>
<evidence type="ECO:0000313" key="3">
    <source>
        <dbReference type="Proteomes" id="UP000078512"/>
    </source>
</evidence>
<proteinExistence type="predicted"/>
<gene>
    <name evidence="2" type="ORF">K457DRAFT_1883552</name>
</gene>
<dbReference type="Proteomes" id="UP000078512">
    <property type="component" value="Unassembled WGS sequence"/>
</dbReference>
<keyword evidence="1" id="KW-0732">Signal</keyword>
<feature type="signal peptide" evidence="1">
    <location>
        <begin position="1"/>
        <end position="22"/>
    </location>
</feature>
<sequence length="254" mass="28734">MLLLFMGGLIFRHLEMVQKAASRHNQQLTVQGTPRGCREPGTPEVGSLIVLKRRNQKATPQLSQCHYNKETDSGHLQQKSSDLEQVSLDLGASFIICNVLCPQLPQYRSNIRKADWKVRQTLSVIIRKFGPSDASMLTKKSRWWKVRQTSDLKQVSIDLEQISSSVTFCALNCPNATLTKKRPIVETASDLVRVSSDFEPNFIIRNVLCPLLHQYHSNKERPIVETVSNLSLSVMIGQLSPRPHTTQIYPSTQQ</sequence>